<feature type="compositionally biased region" description="Polar residues" evidence="5">
    <location>
        <begin position="769"/>
        <end position="781"/>
    </location>
</feature>
<feature type="region of interest" description="Disordered" evidence="5">
    <location>
        <begin position="504"/>
        <end position="625"/>
    </location>
</feature>
<evidence type="ECO:0000256" key="5">
    <source>
        <dbReference type="SAM" id="MobiDB-lite"/>
    </source>
</evidence>
<keyword evidence="7" id="KW-1185">Reference proteome</keyword>
<evidence type="ECO:0000256" key="3">
    <source>
        <dbReference type="ARBA" id="ARBA00022737"/>
    </source>
</evidence>
<comment type="caution">
    <text evidence="6">The sequence shown here is derived from an EMBL/GenBank/DDBJ whole genome shotgun (WGS) entry which is preliminary data.</text>
</comment>
<keyword evidence="4" id="KW-0112">Calmodulin-binding</keyword>
<dbReference type="InterPro" id="IPR027417">
    <property type="entry name" value="P-loop_NTPase"/>
</dbReference>
<feature type="region of interest" description="Disordered" evidence="5">
    <location>
        <begin position="1"/>
        <end position="69"/>
    </location>
</feature>
<feature type="region of interest" description="Disordered" evidence="5">
    <location>
        <begin position="121"/>
        <end position="292"/>
    </location>
</feature>
<organism evidence="6 7">
    <name type="scientific">Cyclotella atomus</name>
    <dbReference type="NCBI Taxonomy" id="382360"/>
    <lineage>
        <taxon>Eukaryota</taxon>
        <taxon>Sar</taxon>
        <taxon>Stramenopiles</taxon>
        <taxon>Ochrophyta</taxon>
        <taxon>Bacillariophyta</taxon>
        <taxon>Coscinodiscophyceae</taxon>
        <taxon>Thalassiosirophycidae</taxon>
        <taxon>Stephanodiscales</taxon>
        <taxon>Stephanodiscaceae</taxon>
        <taxon>Cyclotella</taxon>
    </lineage>
</organism>
<dbReference type="PROSITE" id="PS50096">
    <property type="entry name" value="IQ"/>
    <property type="match status" value="20"/>
</dbReference>
<feature type="compositionally biased region" description="Polar residues" evidence="5">
    <location>
        <begin position="272"/>
        <end position="285"/>
    </location>
</feature>
<feature type="compositionally biased region" description="Polar residues" evidence="5">
    <location>
        <begin position="658"/>
        <end position="669"/>
    </location>
</feature>
<gene>
    <name evidence="6" type="ORF">ACHAWO_004683</name>
</gene>
<dbReference type="GO" id="GO:0005737">
    <property type="term" value="C:cytoplasm"/>
    <property type="evidence" value="ECO:0007669"/>
    <property type="project" value="UniProtKB-SubCell"/>
</dbReference>
<dbReference type="PANTHER" id="PTHR22706">
    <property type="entry name" value="ASSEMBLY FACTOR FOR SPINDLE MICROTUBULES"/>
    <property type="match status" value="1"/>
</dbReference>
<feature type="compositionally biased region" description="Polar residues" evidence="5">
    <location>
        <begin position="137"/>
        <end position="149"/>
    </location>
</feature>
<dbReference type="PANTHER" id="PTHR22706:SF1">
    <property type="entry name" value="ASSEMBLY FACTOR FOR SPINDLE MICROTUBULES"/>
    <property type="match status" value="1"/>
</dbReference>
<sequence>MSSEDDSISSTSSLLLSPSDSSTNADSTTNQPQPSRPSYGWDQVQDILDTSDDNSKSSLSKKSANKRDAIHREIDLAMVDLTAEQKHKLSILMKDDYYKRHNSSDDSASCDEVDVALFSSPSLITSTVTHSPRKSVGKTTAHNIGSNSPGKRARSSPAYRQSPATRKNNPMDLNSMSKQSPSGVAIHSRQSPASVPSRQQQQQQRTASPFGSPFSGGFGSPLKIEELIGSSWGKSQRSPERTQQKEGSGNNDQQKQSQSAKRRARKKRSKHSPTQSLQTISTPDNILSPPQDASILSAFQSVQDTLDAALHDLDTTLQQSARRERRLEEEGEMMTPEFIEVKGAVFLASPPPPQSSSAGIPLKTWQEEDSADVNLALALDFDVVAREDDVDAKPAADVEFRVPNAKEIHDETLQLMADAQCEKSVQDPVSQNLLRDFDNEKLASGQQHMYDEDAILNAHVKQMDARESLETVDVSRPHDGLPTPSPHPIYPTFSSVSNIVENSQSTVDEMQTKSPTESIKPNHSIPIPSPQPIHPTLIATHTSSFDNTTTDDEEDLKPIASLPMPSPQPVRPDLSNRSKVVSSKIPRLPPQDKEADATTSSGGHSRVKSVGRRSKVHPTTTAETATKETMFKSLKPRDSLKSSVKAMFKRSNPYGGESSDQIARQNVSSRDQKNVVSKARGVRMRSNSDASEPVCRPKRHLRVQTTSSFDSTSLRRQHSGSSHASDTPKSLDAPSSPSPASQRRKEYDEKLRAARAAKLKRKHDAKITIAQQHSEQHSSPVEENVEMKHTLVSHRPSDEAGHTSDAPESLDAPSSPLPASQRRKEYDEKLRAARTAKWKRKNDDKVVFDQQYLEHHSTPKEYKKSSLVERPSIETEVTQDAVNDVVDLLSESLDTPHMIYDDDLEAIAAAELDESFEFEANEKRCSEVPSSLVNLKPRVLNSYDQLETAHSQEEEYGDAETLKSIAESADDILTLCVDGQTLAEDEDLFYDALDFTSTTPVQRVLYEDNYDHVAALESAESREFTENELYCSGASMFEDALEYIAKSPRFETKPVPGTPAYKSDRVYQRAASAIQNCYRRYQMQNDQLCLRDCETLLQPDLYDCVERMQGILSVYPNDESTMQQQNYLDYYDDIMTLFNSKIREMDARNLRSGASNAAKIQRHIHTLHNQKDYRALKVSLSTLQTRISDNIVAISSEQNAAEPLNTNLEMHKYYRGHLGVISMQSRVRGMQARSQMRFIKLCILKLQAWARMALDFRRYHTQLAALNHALLSHSAAIKIQSCTRGMVVRRHCNIHRICYCIVIVQSIVRGCIARTLIRAIRSAIKMQSCARSMLIRTQFEKRKRSIQKLQSFVRMGISIKNYRRSIVCVTILQASFRGAIARRMISTLRAAAIKLQSYVRSTIQRSQYLLLKLSIVALQGLVRERLMTRNCQATIIQVHFRGSMQRHQIRKMICGFVKLQAFARGMLVRGKSAQVERAILCLQSFTRMIGRKKKFCSLIGSIISLQAAVRGHNVRRSHFQARAIHFNLRRARVVRIQAAVRGASQRYKYKQVLEGAILFQALVRGAMARESSSRRQVVIIKMQSLIRRHTENKRYRRAVAAVIVIQRFARQLLQQKACALLAALKIQSLAKVFIYRCRYEKTRMHIVTIQSLTRSMLVRDCISKQHSCAVLIQSFFRFSYEKRRYQRLIAGLTLLQARVRSHQCKLLVCSKVAANVAWNDLIISTENKVDQSVPHSPSNDDTDKVATLLQSVWRAFRAKIEVARKLLLSCKIDCYYPSHIKNQLSFLRAGILVLKVANKGNNLSSHVASVCESDMYSDIHWRETMTVDLSSAFGRTVGTFNSQVTLVIKFRRRRTESYCKSHKHFIRATLLYALQRETKALEAKSIDLILTFIQTSLVKARVRQCQDLLRLGDTEMESLQTNAIKIQRYWRSCLYVLSDSERHISLTPPSSRAASLRQLFLNCIRLQAVIRGYLIRRHQTFLSKKASTIQRAWSLYIARSKLKTKYPIINHLPLMAFQRIWKEKRSMVVPESVTSTSSGSSVHSSPSPPPSPKTSGESNRRVSQSISVEADADFSARTAAAMAIQSHARMALCQLRYCTIRKGIVKFQSRVRGGNARMVFYVEYAATIKLQAFARRVLMKKANALTSIDEMQQDMHHLAKLQATIRGHLQNTRFIKLRKGCSQLQARVRGKKILLSFKKAHASSIVIQSMIRGALTRDCYKRFARGVQLMQAQIRGHQQMVAYKYTIRAVILIQSLARQKIESQSYAALTTDHSFAERPLGHSVVKIQAFVRKTASCKRYNLIRRDIVKCQATIRGVLARSLAFKMKSSAVIIQSRVRQHLTTHGYITQKLAIVTIQSWARAACCQLQYSATKKYLGKPAKTIQLAWRRYNNSILSNSDLYKQHIAAFENAVMVVQRKWRLSQDVRENHEDVEVQRFNRSAAATLLQSWARESAARRKIEMAYHHASRIQHCYRKYLPNSRQAHSYMREEYTAMLRLQYERLAAVTIQCRARVWLSHREFQLKTAQKILITEKEVQTDTSARKLQSLARAAIIRCQIKSAHCTAFKIQRCYRAYIVRSRKASDAARAANTEDLRGQRKRVAAVSLQSIARMWISRNELFRKVLAKSRQERAARSIQSFVRSWLRHKTAAYEKELKSAIDLIAAKSNQVPSDDSEPEFSNPQVKQNMSLVSMQPRNPVKLSSPVSRLETEHYEKVSAQVIQKVARGWLCRSHLLLLNRSAERSQQLYQTNDRPINTTIFKLQKENDTDNYVDIVHLRNQSSIAIQSLARKFIVRSKYFRLNQSAAKIQTSWKSITIKNDALSSELYQDYCCHMAKLNAKIYRVKQHEDEVVPIDKEFFVCVMQSIWRGALVRKQKHIIYTAVTTIQNAWRRHCEANAGLTNDEFRVAMQCLFRIQAHLHRKRRSSAAITQSQNSVVLIQAFWRGALERRQQAKTVDAAVVIQNFLRTHLFSLRPNSNQQQEHAIMVSRFVSFQRHVRKTRAAECNAAAILVQNCIRTHQAKTRYSSIVQSATYIQTVLRMYIAKKSLRENLQQKRHIIRMQSAVRTSIVRSRVKKQTTAASVIQNRFRTSNERNGYKHLIKSVIILQSFARMVSAKNVRNDRLFRCLAIQRAVRNFLRCHQQYRLSSKAATIQKAWLRYNADRCIMQNVEEYSRFVNSLASTQMLIRRRSSRRHEAAKKIQVLYFSWKMRKSLAKVLNSVVQVQKMSRRYLQRLDKEKHRAATLLQRFFRARFLVDTDSQSSYDESEDSDYLPSEVSEEDSSSYDCGPESESYSEEVSSASSIIDQPGENFAIEEELHAAAALIVQRFLRARRKLQHDAGETASLDNFVGSSASGPPSPIELADAIIPTCVNHSTVVTPGGAESGTKVHIENTDSIRIRHVANSVVLLQSIARGASVRKKMTELCGASVVVQRAWHDHKSVFFDPANRPDCFEDAIVLLQYKWRRAMKAADAKRRELAAIKIQSLFRMLAGQRKSKTQKNCARNRAAVLLQSNVRTWLCKQELALVSFYAMKIQHCSRKYIVKSRKVRLQRQMEYGRFLEMQKKIAAAVAIQSIARCWSCRRQLALQLYINEERAAITIQSIARMRIGTTYATTLKSTSVKQSISAMPNPLRIEAHAATKIQTKYRDYMSSKEAHNLVVAEAAAAKIQMLHRRFIKSSQRIKSRYAIQIQTLSRMAIARHKFSNKRAACVKIQNLVRKHQCQNALKKKLHKIVILQCWSRMLVAIALKISLETEAMQNHQAQLVENNSAITLQRFVRGYIIRHQFGRVNTAARTIQRAQKRSVARLRNKLLRVFQEQSPSNHSYPAFKRSNSALLPKDTHRYNRVREIAPHLPRENGVFVEVILNSVAVVIQSSARRYIALKEYKAKLEAARQRNKEEMQTQTIQVNYADNVSKSIRRRCTSPSITDVEDSVHFSHDDPRLKSRAVRIQSIFRGSHVRKEQSICNSSASVLQNFFRRHNKPKCKSESSNASIGSSCSKSSYRFSTEDENHALLEQIYQQAEAQARADSESVCVSQYAWRLCLATEQELMFDG</sequence>
<dbReference type="Proteomes" id="UP001530400">
    <property type="component" value="Unassembled WGS sequence"/>
</dbReference>
<dbReference type="GO" id="GO:0005516">
    <property type="term" value="F:calmodulin binding"/>
    <property type="evidence" value="ECO:0007669"/>
    <property type="project" value="UniProtKB-KW"/>
</dbReference>
<evidence type="ECO:0000256" key="1">
    <source>
        <dbReference type="ARBA" id="ARBA00004496"/>
    </source>
</evidence>
<dbReference type="EMBL" id="JALLPJ020000173">
    <property type="protein sequence ID" value="KAL3800005.1"/>
    <property type="molecule type" value="Genomic_DNA"/>
</dbReference>
<feature type="compositionally biased region" description="Polar residues" evidence="5">
    <location>
        <begin position="504"/>
        <end position="519"/>
    </location>
</feature>
<feature type="compositionally biased region" description="Polar residues" evidence="5">
    <location>
        <begin position="703"/>
        <end position="728"/>
    </location>
</feature>
<accession>A0ABD3QI55</accession>
<proteinExistence type="predicted"/>
<feature type="compositionally biased region" description="Low complexity" evidence="5">
    <location>
        <begin position="804"/>
        <end position="820"/>
    </location>
</feature>
<feature type="compositionally biased region" description="Low complexity" evidence="5">
    <location>
        <begin position="8"/>
        <end position="30"/>
    </location>
</feature>
<dbReference type="Pfam" id="PF00612">
    <property type="entry name" value="IQ"/>
    <property type="match status" value="7"/>
</dbReference>
<dbReference type="InterPro" id="IPR051185">
    <property type="entry name" value="ASPM"/>
</dbReference>
<keyword evidence="2" id="KW-0963">Cytoplasm</keyword>
<reference evidence="6 7" key="1">
    <citation type="submission" date="2024-10" db="EMBL/GenBank/DDBJ databases">
        <title>Updated reference genomes for cyclostephanoid diatoms.</title>
        <authorList>
            <person name="Roberts W.R."/>
            <person name="Alverson A.J."/>
        </authorList>
    </citation>
    <scope>NUCLEOTIDE SEQUENCE [LARGE SCALE GENOMIC DNA]</scope>
    <source>
        <strain evidence="6 7">AJA010-31</strain>
    </source>
</reference>
<dbReference type="SMART" id="SM00015">
    <property type="entry name" value="IQ"/>
    <property type="match status" value="56"/>
</dbReference>
<dbReference type="Gene3D" id="1.20.5.190">
    <property type="match status" value="6"/>
</dbReference>
<feature type="compositionally biased region" description="Polar residues" evidence="5">
    <location>
        <begin position="539"/>
        <end position="548"/>
    </location>
</feature>
<feature type="compositionally biased region" description="Basic residues" evidence="5">
    <location>
        <begin position="753"/>
        <end position="764"/>
    </location>
</feature>
<feature type="region of interest" description="Disordered" evidence="5">
    <location>
        <begin position="649"/>
        <end position="828"/>
    </location>
</feature>
<comment type="subcellular location">
    <subcellularLocation>
        <location evidence="1">Cytoplasm</location>
    </subcellularLocation>
</comment>
<feature type="compositionally biased region" description="Acidic residues" evidence="5">
    <location>
        <begin position="3263"/>
        <end position="3281"/>
    </location>
</feature>
<dbReference type="InterPro" id="IPR000048">
    <property type="entry name" value="IQ_motif_EF-hand-BS"/>
</dbReference>
<evidence type="ECO:0000256" key="4">
    <source>
        <dbReference type="ARBA" id="ARBA00022860"/>
    </source>
</evidence>
<feature type="compositionally biased region" description="Basic and acidic residues" evidence="5">
    <location>
        <begin position="785"/>
        <end position="802"/>
    </location>
</feature>
<evidence type="ECO:0000313" key="7">
    <source>
        <dbReference type="Proteomes" id="UP001530400"/>
    </source>
</evidence>
<feature type="compositionally biased region" description="Basic residues" evidence="5">
    <location>
        <begin position="260"/>
        <end position="271"/>
    </location>
</feature>
<feature type="region of interest" description="Disordered" evidence="5">
    <location>
        <begin position="2032"/>
        <end position="2062"/>
    </location>
</feature>
<protein>
    <submittedName>
        <fullName evidence="6">Uncharacterized protein</fullName>
    </submittedName>
</protein>
<keyword evidence="3" id="KW-0677">Repeat</keyword>
<feature type="compositionally biased region" description="Polar residues" evidence="5">
    <location>
        <begin position="158"/>
        <end position="182"/>
    </location>
</feature>
<feature type="compositionally biased region" description="Low complexity" evidence="5">
    <location>
        <begin position="2032"/>
        <end position="2045"/>
    </location>
</feature>
<feature type="region of interest" description="Disordered" evidence="5">
    <location>
        <begin position="3260"/>
        <end position="3296"/>
    </location>
</feature>
<feature type="compositionally biased region" description="Basic and acidic residues" evidence="5">
    <location>
        <begin position="743"/>
        <end position="752"/>
    </location>
</feature>
<feature type="compositionally biased region" description="Low complexity" evidence="5">
    <location>
        <begin position="188"/>
        <end position="213"/>
    </location>
</feature>
<evidence type="ECO:0000313" key="6">
    <source>
        <dbReference type="EMBL" id="KAL3800005.1"/>
    </source>
</evidence>
<dbReference type="SUPFAM" id="SSF52540">
    <property type="entry name" value="P-loop containing nucleoside triphosphate hydrolases"/>
    <property type="match status" value="3"/>
</dbReference>
<evidence type="ECO:0000256" key="2">
    <source>
        <dbReference type="ARBA" id="ARBA00022490"/>
    </source>
</evidence>
<feature type="compositionally biased region" description="Basic residues" evidence="5">
    <location>
        <begin position="605"/>
        <end position="616"/>
    </location>
</feature>
<name>A0ABD3QI55_9STRA</name>
<feature type="compositionally biased region" description="Polar residues" evidence="5">
    <location>
        <begin position="121"/>
        <end position="130"/>
    </location>
</feature>